<dbReference type="PROSITE" id="PS52019">
    <property type="entry name" value="PKS_MFAS_DH"/>
    <property type="match status" value="1"/>
</dbReference>
<dbReference type="Pfam" id="PF00109">
    <property type="entry name" value="ketoacyl-synt"/>
    <property type="match status" value="1"/>
</dbReference>
<dbReference type="InterPro" id="IPR032821">
    <property type="entry name" value="PKS_assoc"/>
</dbReference>
<dbReference type="Proteomes" id="UP000540685">
    <property type="component" value="Unassembled WGS sequence"/>
</dbReference>
<feature type="domain" description="Carrier" evidence="11">
    <location>
        <begin position="2079"/>
        <end position="2157"/>
    </location>
</feature>
<dbReference type="InterPro" id="IPR013968">
    <property type="entry name" value="PKS_KR"/>
</dbReference>
<dbReference type="InterPro" id="IPR055123">
    <property type="entry name" value="SpnB-like_Rossmann"/>
</dbReference>
<dbReference type="GO" id="GO:0016491">
    <property type="term" value="F:oxidoreductase activity"/>
    <property type="evidence" value="ECO:0007669"/>
    <property type="project" value="InterPro"/>
</dbReference>
<dbReference type="InterPro" id="IPR016039">
    <property type="entry name" value="Thiolase-like"/>
</dbReference>
<dbReference type="InterPro" id="IPR011032">
    <property type="entry name" value="GroES-like_sf"/>
</dbReference>
<comment type="cofactor">
    <cofactor evidence="1">
        <name>pantetheine 4'-phosphate</name>
        <dbReference type="ChEBI" id="CHEBI:47942"/>
    </cofactor>
</comment>
<comment type="caution">
    <text evidence="14">The sequence shown here is derived from an EMBL/GenBank/DDBJ whole genome shotgun (WGS) entry which is preliminary data.</text>
</comment>
<dbReference type="InterPro" id="IPR049552">
    <property type="entry name" value="PKS_DH_N"/>
</dbReference>
<organism evidence="14 15">
    <name type="scientific">Streptosporangium becharense</name>
    <dbReference type="NCBI Taxonomy" id="1816182"/>
    <lineage>
        <taxon>Bacteria</taxon>
        <taxon>Bacillati</taxon>
        <taxon>Actinomycetota</taxon>
        <taxon>Actinomycetes</taxon>
        <taxon>Streptosporangiales</taxon>
        <taxon>Streptosporangiaceae</taxon>
        <taxon>Streptosporangium</taxon>
    </lineage>
</organism>
<dbReference type="Pfam" id="PF16197">
    <property type="entry name" value="KAsynt_C_assoc"/>
    <property type="match status" value="1"/>
</dbReference>
<dbReference type="InterPro" id="IPR036291">
    <property type="entry name" value="NAD(P)-bd_dom_sf"/>
</dbReference>
<protein>
    <submittedName>
        <fullName evidence="14">Acyl transferase domain-containing protein/NADPH:quinone reductase-like Zn-dependent oxidoreductase/acyl carrier protein</fullName>
    </submittedName>
</protein>
<dbReference type="SMART" id="SM00825">
    <property type="entry name" value="PKS_KS"/>
    <property type="match status" value="1"/>
</dbReference>
<dbReference type="SUPFAM" id="SSF50129">
    <property type="entry name" value="GroES-like"/>
    <property type="match status" value="1"/>
</dbReference>
<evidence type="ECO:0000256" key="5">
    <source>
        <dbReference type="ARBA" id="ARBA00022679"/>
    </source>
</evidence>
<dbReference type="InterPro" id="IPR016036">
    <property type="entry name" value="Malonyl_transacylase_ACP-bd"/>
</dbReference>
<dbReference type="InterPro" id="IPR013154">
    <property type="entry name" value="ADH-like_N"/>
</dbReference>
<dbReference type="PROSITE" id="PS52004">
    <property type="entry name" value="KS3_2"/>
    <property type="match status" value="1"/>
</dbReference>
<dbReference type="FunFam" id="3.40.366.10:FF:000002">
    <property type="entry name" value="Probable polyketide synthase 2"/>
    <property type="match status" value="1"/>
</dbReference>
<feature type="active site" description="Proton donor; for dehydratase activity" evidence="9">
    <location>
        <position position="1173"/>
    </location>
</feature>
<dbReference type="PROSITE" id="PS50075">
    <property type="entry name" value="CARRIER"/>
    <property type="match status" value="1"/>
</dbReference>
<evidence type="ECO:0000259" key="12">
    <source>
        <dbReference type="PROSITE" id="PS52004"/>
    </source>
</evidence>
<dbReference type="InterPro" id="IPR014043">
    <property type="entry name" value="Acyl_transferase_dom"/>
</dbReference>
<dbReference type="SUPFAM" id="SSF53901">
    <property type="entry name" value="Thiolase-like"/>
    <property type="match status" value="1"/>
</dbReference>
<dbReference type="Gene3D" id="1.10.1200.10">
    <property type="entry name" value="ACP-like"/>
    <property type="match status" value="1"/>
</dbReference>
<dbReference type="InterPro" id="IPR015083">
    <property type="entry name" value="NorB/c/GfsB-D-like_docking"/>
</dbReference>
<feature type="domain" description="Ketosynthase family 3 (KS3)" evidence="12">
    <location>
        <begin position="33"/>
        <end position="459"/>
    </location>
</feature>
<dbReference type="Pfam" id="PF00550">
    <property type="entry name" value="PP-binding"/>
    <property type="match status" value="1"/>
</dbReference>
<dbReference type="Gene3D" id="3.40.47.10">
    <property type="match status" value="1"/>
</dbReference>
<dbReference type="InterPro" id="IPR009081">
    <property type="entry name" value="PP-bd_ACP"/>
</dbReference>
<dbReference type="SUPFAM" id="SSF55048">
    <property type="entry name" value="Probable ACP-binding domain of malonyl-CoA ACP transacylase"/>
    <property type="match status" value="1"/>
</dbReference>
<dbReference type="GO" id="GO:0031177">
    <property type="term" value="F:phosphopantetheine binding"/>
    <property type="evidence" value="ECO:0007669"/>
    <property type="project" value="InterPro"/>
</dbReference>
<keyword evidence="4" id="KW-0597">Phosphoprotein</keyword>
<dbReference type="GO" id="GO:0033068">
    <property type="term" value="P:macrolide biosynthetic process"/>
    <property type="evidence" value="ECO:0007669"/>
    <property type="project" value="UniProtKB-ARBA"/>
</dbReference>
<dbReference type="Gene3D" id="3.40.50.11460">
    <property type="match status" value="1"/>
</dbReference>
<evidence type="ECO:0000259" key="11">
    <source>
        <dbReference type="PROSITE" id="PS50075"/>
    </source>
</evidence>
<keyword evidence="6" id="KW-0045">Antibiotic biosynthesis</keyword>
<feature type="active site" description="Proton acceptor; for dehydratase activity" evidence="9">
    <location>
        <position position="1007"/>
    </location>
</feature>
<evidence type="ECO:0000256" key="9">
    <source>
        <dbReference type="PROSITE-ProRule" id="PRU01363"/>
    </source>
</evidence>
<feature type="region of interest" description="Disordered" evidence="10">
    <location>
        <begin position="460"/>
        <end position="505"/>
    </location>
</feature>
<dbReference type="InterPro" id="IPR036736">
    <property type="entry name" value="ACP-like_sf"/>
</dbReference>
<dbReference type="InterPro" id="IPR020806">
    <property type="entry name" value="PKS_PP-bd"/>
</dbReference>
<accession>A0A7W9ICC4</accession>
<keyword evidence="8" id="KW-0012">Acyltransferase</keyword>
<dbReference type="InterPro" id="IPR057326">
    <property type="entry name" value="KR_dom"/>
</dbReference>
<dbReference type="InterPro" id="IPR042104">
    <property type="entry name" value="PKS_dehydratase_sf"/>
</dbReference>
<dbReference type="InterPro" id="IPR014030">
    <property type="entry name" value="Ketoacyl_synth_N"/>
</dbReference>
<evidence type="ECO:0000256" key="2">
    <source>
        <dbReference type="ARBA" id="ARBA00004792"/>
    </source>
</evidence>
<proteinExistence type="predicted"/>
<dbReference type="GO" id="GO:0006633">
    <property type="term" value="P:fatty acid biosynthetic process"/>
    <property type="evidence" value="ECO:0007669"/>
    <property type="project" value="InterPro"/>
</dbReference>
<dbReference type="Gene3D" id="3.10.129.110">
    <property type="entry name" value="Polyketide synthase dehydratase"/>
    <property type="match status" value="1"/>
</dbReference>
<evidence type="ECO:0000256" key="8">
    <source>
        <dbReference type="ARBA" id="ARBA00023315"/>
    </source>
</evidence>
<dbReference type="InterPro" id="IPR020807">
    <property type="entry name" value="PKS_DH"/>
</dbReference>
<evidence type="ECO:0000256" key="3">
    <source>
        <dbReference type="ARBA" id="ARBA00022450"/>
    </source>
</evidence>
<gene>
    <name evidence="14" type="ORF">F4562_001169</name>
</gene>
<dbReference type="Pfam" id="PF08659">
    <property type="entry name" value="KR"/>
    <property type="match status" value="1"/>
</dbReference>
<dbReference type="InterPro" id="IPR020841">
    <property type="entry name" value="PKS_Beta-ketoAc_synthase_dom"/>
</dbReference>
<dbReference type="SMART" id="SM00827">
    <property type="entry name" value="PKS_AT"/>
    <property type="match status" value="1"/>
</dbReference>
<dbReference type="InterPro" id="IPR049900">
    <property type="entry name" value="PKS_mFAS_DH"/>
</dbReference>
<dbReference type="PROSITE" id="PS00012">
    <property type="entry name" value="PHOSPHOPANTETHEINE"/>
    <property type="match status" value="1"/>
</dbReference>
<name>A0A7W9ICC4_9ACTN</name>
<comment type="pathway">
    <text evidence="2">Antibiotic biosynthesis.</text>
</comment>
<dbReference type="Gene3D" id="3.30.70.3290">
    <property type="match status" value="1"/>
</dbReference>
<dbReference type="Pfam" id="PF14765">
    <property type="entry name" value="PS-DH"/>
    <property type="match status" value="1"/>
</dbReference>
<dbReference type="CDD" id="cd08956">
    <property type="entry name" value="KR_3_FAS_SDR_x"/>
    <property type="match status" value="1"/>
</dbReference>
<dbReference type="InterPro" id="IPR020843">
    <property type="entry name" value="ER"/>
</dbReference>
<dbReference type="SMART" id="SM00823">
    <property type="entry name" value="PKS_PP"/>
    <property type="match status" value="1"/>
</dbReference>
<dbReference type="InterPro" id="IPR016035">
    <property type="entry name" value="Acyl_Trfase/lysoPLipase"/>
</dbReference>
<dbReference type="Pfam" id="PF21089">
    <property type="entry name" value="PKS_DH_N"/>
    <property type="match status" value="1"/>
</dbReference>
<dbReference type="Gene3D" id="3.40.366.10">
    <property type="entry name" value="Malonyl-Coenzyme A Acyl Carrier Protein, domain 2"/>
    <property type="match status" value="1"/>
</dbReference>
<dbReference type="GO" id="GO:0004315">
    <property type="term" value="F:3-oxoacyl-[acyl-carrier-protein] synthase activity"/>
    <property type="evidence" value="ECO:0007669"/>
    <property type="project" value="InterPro"/>
</dbReference>
<dbReference type="FunFam" id="3.40.47.10:FF:000019">
    <property type="entry name" value="Polyketide synthase type I"/>
    <property type="match status" value="1"/>
</dbReference>
<dbReference type="InterPro" id="IPR006162">
    <property type="entry name" value="Ppantetheine_attach_site"/>
</dbReference>
<dbReference type="FunFam" id="1.10.1200.10:FF:000007">
    <property type="entry name" value="Probable polyketide synthase pks17"/>
    <property type="match status" value="1"/>
</dbReference>
<dbReference type="Pfam" id="PF13602">
    <property type="entry name" value="ADH_zinc_N_2"/>
    <property type="match status" value="1"/>
</dbReference>
<dbReference type="SMART" id="SM01294">
    <property type="entry name" value="PKS_PP_betabranch"/>
    <property type="match status" value="1"/>
</dbReference>
<feature type="region of interest" description="C-terminal hotdog fold" evidence="9">
    <location>
        <begin position="1112"/>
        <end position="1249"/>
    </location>
</feature>
<evidence type="ECO:0000259" key="13">
    <source>
        <dbReference type="PROSITE" id="PS52019"/>
    </source>
</evidence>
<dbReference type="InterPro" id="IPR001227">
    <property type="entry name" value="Ac_transferase_dom_sf"/>
</dbReference>
<keyword evidence="7" id="KW-0511">Multifunctional enzyme</keyword>
<feature type="region of interest" description="Disordered" evidence="10">
    <location>
        <begin position="1323"/>
        <end position="1348"/>
    </location>
</feature>
<dbReference type="InterPro" id="IPR049551">
    <property type="entry name" value="PKS_DH_C"/>
</dbReference>
<dbReference type="CDD" id="cd05195">
    <property type="entry name" value="enoyl_red"/>
    <property type="match status" value="1"/>
</dbReference>
<dbReference type="Gene3D" id="3.40.50.720">
    <property type="entry name" value="NAD(P)-binding Rossmann-like Domain"/>
    <property type="match status" value="1"/>
</dbReference>
<evidence type="ECO:0000313" key="15">
    <source>
        <dbReference type="Proteomes" id="UP000540685"/>
    </source>
</evidence>
<keyword evidence="5 14" id="KW-0808">Transferase</keyword>
<dbReference type="CDD" id="cd00833">
    <property type="entry name" value="PKS"/>
    <property type="match status" value="1"/>
</dbReference>
<dbReference type="Gene3D" id="3.90.180.10">
    <property type="entry name" value="Medium-chain alcohol dehydrogenases, catalytic domain"/>
    <property type="match status" value="1"/>
</dbReference>
<dbReference type="FunFam" id="3.40.50.720:FF:000209">
    <property type="entry name" value="Polyketide synthase Pks12"/>
    <property type="match status" value="1"/>
</dbReference>
<keyword evidence="15" id="KW-1185">Reference proteome</keyword>
<dbReference type="Pfam" id="PF22953">
    <property type="entry name" value="SpnB_Rossmann"/>
    <property type="match status" value="1"/>
</dbReference>
<dbReference type="SMART" id="SM00822">
    <property type="entry name" value="PKS_KR"/>
    <property type="match status" value="1"/>
</dbReference>
<evidence type="ECO:0000256" key="7">
    <source>
        <dbReference type="ARBA" id="ARBA00023268"/>
    </source>
</evidence>
<dbReference type="InterPro" id="IPR050091">
    <property type="entry name" value="PKS_NRPS_Biosynth_Enz"/>
</dbReference>
<feature type="domain" description="PKS/mFAS DH" evidence="13">
    <location>
        <begin position="975"/>
        <end position="1249"/>
    </location>
</feature>
<reference evidence="14 15" key="1">
    <citation type="submission" date="2020-08" db="EMBL/GenBank/DDBJ databases">
        <title>Sequencing the genomes of 1000 actinobacteria strains.</title>
        <authorList>
            <person name="Klenk H.-P."/>
        </authorList>
    </citation>
    <scope>NUCLEOTIDE SEQUENCE [LARGE SCALE GENOMIC DNA]</scope>
    <source>
        <strain evidence="14 15">DSM 46887</strain>
    </source>
</reference>
<dbReference type="PANTHER" id="PTHR43775:SF51">
    <property type="entry name" value="INACTIVE PHENOLPHTHIOCEROL SYNTHESIS POLYKETIDE SYNTHASE TYPE I PKS1-RELATED"/>
    <property type="match status" value="1"/>
</dbReference>
<dbReference type="GO" id="GO:0008270">
    <property type="term" value="F:zinc ion binding"/>
    <property type="evidence" value="ECO:0007669"/>
    <property type="project" value="InterPro"/>
</dbReference>
<feature type="region of interest" description="N-terminal hotdog fold" evidence="9">
    <location>
        <begin position="975"/>
        <end position="1100"/>
    </location>
</feature>
<dbReference type="PROSITE" id="PS01162">
    <property type="entry name" value="QOR_ZETA_CRYSTAL"/>
    <property type="match status" value="1"/>
</dbReference>
<dbReference type="SUPFAM" id="SSF52151">
    <property type="entry name" value="FabD/lysophospholipase-like"/>
    <property type="match status" value="1"/>
</dbReference>
<dbReference type="PANTHER" id="PTHR43775">
    <property type="entry name" value="FATTY ACID SYNTHASE"/>
    <property type="match status" value="1"/>
</dbReference>
<dbReference type="RefSeq" id="WP_312872080.1">
    <property type="nucleotide sequence ID" value="NZ_JACHMP010000001.1"/>
</dbReference>
<evidence type="ECO:0000313" key="14">
    <source>
        <dbReference type="EMBL" id="MBB5818107.1"/>
    </source>
</evidence>
<dbReference type="Pfam" id="PF00698">
    <property type="entry name" value="Acyl_transf_1"/>
    <property type="match status" value="1"/>
</dbReference>
<dbReference type="Pfam" id="PF08240">
    <property type="entry name" value="ADH_N"/>
    <property type="match status" value="1"/>
</dbReference>
<dbReference type="SMART" id="SM00829">
    <property type="entry name" value="PKS_ER"/>
    <property type="match status" value="1"/>
</dbReference>
<dbReference type="SUPFAM" id="SSF51735">
    <property type="entry name" value="NAD(P)-binding Rossmann-fold domains"/>
    <property type="match status" value="3"/>
</dbReference>
<dbReference type="GO" id="GO:0004312">
    <property type="term" value="F:fatty acid synthase activity"/>
    <property type="evidence" value="ECO:0007669"/>
    <property type="project" value="TreeGrafter"/>
</dbReference>
<evidence type="ECO:0000256" key="4">
    <source>
        <dbReference type="ARBA" id="ARBA00022553"/>
    </source>
</evidence>
<evidence type="ECO:0000256" key="6">
    <source>
        <dbReference type="ARBA" id="ARBA00023194"/>
    </source>
</evidence>
<dbReference type="Pfam" id="PF08990">
    <property type="entry name" value="Docking"/>
    <property type="match status" value="1"/>
</dbReference>
<dbReference type="SUPFAM" id="SSF47336">
    <property type="entry name" value="ACP-like"/>
    <property type="match status" value="1"/>
</dbReference>
<dbReference type="FunFam" id="3.90.180.10:FF:000032">
    <property type="entry name" value="Probable polyketide synthase pks1"/>
    <property type="match status" value="1"/>
</dbReference>
<dbReference type="InterPro" id="IPR018201">
    <property type="entry name" value="Ketoacyl_synth_AS"/>
</dbReference>
<evidence type="ECO:0000256" key="10">
    <source>
        <dbReference type="SAM" id="MobiDB-lite"/>
    </source>
</evidence>
<keyword evidence="3" id="KW-0596">Phosphopantetheine</keyword>
<dbReference type="InterPro" id="IPR002364">
    <property type="entry name" value="Quin_OxRdtase/zeta-crystal_CS"/>
</dbReference>
<dbReference type="InterPro" id="IPR014031">
    <property type="entry name" value="Ketoacyl_synth_C"/>
</dbReference>
<feature type="compositionally biased region" description="Gly residues" evidence="10">
    <location>
        <begin position="490"/>
        <end position="502"/>
    </location>
</feature>
<sequence length="2235" mass="231251">MENEEKILDYLRRATADLRETRQKLRDAERRETEPIAIVGMSCRFPGGADSPEALWRLLAEGDDAISSFPADRGWDVDDLYDPDPGRPGKSYTRSGGFLYDAAQFDPAFFGINPREAVAMDPQQRLLLETAWEAFEDAGMDPVSARGTAVGVYTGVIYHDYGSRARVVPDDLGGYIGNGSDGSVASGRVSYVLGLEGPAVSIDTACSSSLVALHLGVQALRQGECSMVLAGGVTVMSTPSTFVEFSRQRGLSADGRCKAFAAAADGTGWGEGAGMLLLERLSDARRAGREVLAVIRGSAINQDGASSGLTAPNGPAQRRVIRQALANARLSAAQVDAVEAHGTGTSLGDPIEAQALLATYGKDRPEGRPLRLGSIKSNIGHTQGAAGVAGVIKMVLAMRHGVLPRTLHVDEPSPHVDWSAGDVALLTEALPWETGGTPRRAGVSSFGVSGTNAHVILEEAPRHEEAEPSAPSTASGPAGVPETPRASGADGPGGAGGAGPATGAGSAPVVPWVVSGKGERALRAQAERLAAHVDADATLSPVDVGYSAATSRTAFQHRAVVVGTGRDDLLAGVRAVAGDTTAPNVVRGTANPDPRVVFVFPGQGAMWPGMAVELMDTSPVFAARIAECGDALAEFVDWKLTEVLRGEPGAPSLERMDVVQPAMWAVMVALAELWRSHGVEPHAVVGHSQGEVAAACVAGALSLEDAARVVALRGLAITRELSGRGGMLAVALSPAEAAGRLAPWDGRVSVGAVNGPGSVVLSGEATALDEVREHLLADGVRVKKVPIDYASHSVHVEPIRDRVLADLAGVSPRSSQVPFYSTVTGGLLDTAGLDADYWYTNLRRQVRFDEAVRTLIRDGHGLFVEVGPHPVLTMGVQETAEAEAGAMTGSVGGTVSGTVAAIGTLRRDEGGMARFVTSMAEAYVHGAPVDWEPVFAPHGPRRVALPKYAFQRERYWLEATDTVDLASTGLTPAGHPFLGAAVAVAGTDEVLLTGRLSLRTHPWLADHAASGTVLFPGAAFVELAVRAGDQVGCGVVEELTLRAPLVLGEGGGVRLQVSVGAPDGAGRRAVGVYSRSEEAAVDAPWVCHAVGVVVAPGVAEVFDLVEWPPVGAEPVDLAGVYERLAGRGYGYGPVFRGLRAAWRRGGEVFAEVALPEGVRGEAERFGVHPALLDAALHAESLLETADQGVSLPFVWSGVSLYATGADALRVHLSLAGTDVISLRLADSSGAAVASVESLVSRPISTDRLPSAAHHDALFRLDWVTVPAVEEVSAGSVAVLGPDSLGLAAGLRAAGAEVAEFAGLDALAGAGTVPGVVFTTFTGSADPAGPAATTGRPGDDAAAGERPGGDVAGAVHAAMRRALELVQGWLAEERLETAKLVVVTRGAVAARHGEDVADLAAATVWGLLRAAQSENPDRVVLVDVEDGPVPGSAVRAAVASGEPQVAVRSGAVLVPRLARAASGGGLVPPAGVAEWRLDAPVKGSLADLALVPAPEAARALGPDEVRVAIRAAGLNFRDVVVALGMVPERDVPMGGEGAGVVLEVGADVADLAPGDRVMGLLDGAFGPVGVTDRRLLAPIPDGWTFETAASVPGVFLTAYHGLRNVARLQPGESVLVHAGAGGVGMAAVQLARHFGAEVFATASPAKWEVLRSLGLDGEHIASSRDLEFEGRFLEATGGRGVDVVLNSLAREFVDASLRLLPRGGRFAEMGKTDIRDAAEVAATCPGVEYAAFDLIDAGRDEIAQMFAELLGLFGRGVLEPLPVRSWDVRRAPEAFRFLSQARHVGKIVLTVPGVFDPAGTVLVTGGTGTLGGLVARHLAGVHGVRHLVLTSRRGREAEGVAELEAELAGLGAEVTVAACDVADREALAALLAAVPADRPLTGVVHTAGVLDDGLVESLTPERAAAVLRPKVDAAWHLHELTRGLDLSAFVLYSSAAAVLDGAGQGGYAAANAFLDALAAHRRAHGLPATSLAWGFWNQRSGMTGHLADADVERMARSGILGLSSEEGMALFDAAHAVDEALLVPIHLDLAALQGGTGTPPALLRGLVRTPARRVVRAGTAAPASTASGLEQRLAGLPADERQDALVRLVCAEAAGVLGHASTDAVEPERAFKELGFDSLTAVELRNRLNAATGIRLPTTLVFDYPTPHALAGHIMAEIAPPAVDPSASVLAEIDRLETALYEAGGDHVRITARLRALVRKWDDTHGGPAEAAPRQDLESVTDDELFAVLDDELGIS</sequence>
<dbReference type="PROSITE" id="PS00606">
    <property type="entry name" value="KS3_1"/>
    <property type="match status" value="1"/>
</dbReference>
<evidence type="ECO:0000256" key="1">
    <source>
        <dbReference type="ARBA" id="ARBA00001957"/>
    </source>
</evidence>
<dbReference type="Pfam" id="PF02801">
    <property type="entry name" value="Ketoacyl-synt_C"/>
    <property type="match status" value="1"/>
</dbReference>
<dbReference type="SMART" id="SM00826">
    <property type="entry name" value="PKS_DH"/>
    <property type="match status" value="1"/>
</dbReference>
<dbReference type="EMBL" id="JACHMP010000001">
    <property type="protein sequence ID" value="MBB5818107.1"/>
    <property type="molecule type" value="Genomic_DNA"/>
</dbReference>